<dbReference type="AlphaFoldDB" id="A0A0C7N466"/>
<dbReference type="OrthoDB" id="5598844at2759"/>
<keyword evidence="2" id="KW-1185">Reference proteome</keyword>
<dbReference type="GeneID" id="34688539"/>
<dbReference type="EMBL" id="LN736374">
    <property type="protein sequence ID" value="CEP64969.1"/>
    <property type="molecule type" value="Genomic_DNA"/>
</dbReference>
<dbReference type="GO" id="GO:0005829">
    <property type="term" value="C:cytosol"/>
    <property type="evidence" value="ECO:0007669"/>
    <property type="project" value="EnsemblFungi"/>
</dbReference>
<reference evidence="1 2" key="1">
    <citation type="submission" date="2014-12" db="EMBL/GenBank/DDBJ databases">
        <authorList>
            <person name="Neuveglise Cecile"/>
        </authorList>
    </citation>
    <scope>NUCLEOTIDE SEQUENCE [LARGE SCALE GENOMIC DNA]</scope>
    <source>
        <strain evidence="1 2">CBS 12615</strain>
    </source>
</reference>
<dbReference type="GO" id="GO:0006357">
    <property type="term" value="P:regulation of transcription by RNA polymerase II"/>
    <property type="evidence" value="ECO:0007669"/>
    <property type="project" value="EnsemblFungi"/>
</dbReference>
<evidence type="ECO:0000313" key="1">
    <source>
        <dbReference type="EMBL" id="CEP64969.1"/>
    </source>
</evidence>
<proteinExistence type="predicted"/>
<protein>
    <submittedName>
        <fullName evidence="1">LALA0S15e01464g1_1</fullName>
    </submittedName>
</protein>
<dbReference type="HOGENOM" id="CLU_493537_0_0_1"/>
<accession>A0A0C7N466</accession>
<evidence type="ECO:0000313" key="2">
    <source>
        <dbReference type="Proteomes" id="UP000054304"/>
    </source>
</evidence>
<organism evidence="1 2">
    <name type="scientific">Lachancea lanzarotensis</name>
    <dbReference type="NCBI Taxonomy" id="1245769"/>
    <lineage>
        <taxon>Eukaryota</taxon>
        <taxon>Fungi</taxon>
        <taxon>Dikarya</taxon>
        <taxon>Ascomycota</taxon>
        <taxon>Saccharomycotina</taxon>
        <taxon>Saccharomycetes</taxon>
        <taxon>Saccharomycetales</taxon>
        <taxon>Saccharomycetaceae</taxon>
        <taxon>Lachancea</taxon>
    </lineage>
</organism>
<dbReference type="Pfam" id="PF08624">
    <property type="entry name" value="CRC_subunit"/>
    <property type="match status" value="1"/>
</dbReference>
<sequence length="519" mass="58110">MNNGTSDVFCTEVSLFTNRQQKEQELHLLKYALSTKEDAAQALGPLDQPPLKTPQVPFFVTKERIANTGDCYVLVQGDQQGESKIDRFGKLLGSRHFLFSTFSLSNRPRQAYVILEDLLRCLGVDSPSEQFLQQHQQLFGVSANPVEKLALKEANLIKETELERSHLFVTAKSVFMLFGARVILGGARLVDDYWEGAVKEQGFSPHSRVFSISAKVFEIAKQLKPTSQLTNDEEELEEISSEPPYVVVSEQTSPEIRQEYARQLAQGERQELIIPGQSIVGSLELSAQSKLPKYHSKISLQAATQMGIQDTPIGIMPVAPAAAGATSNPEKIDKESSDATRDALVISKVDKGGITQWVNSGIVAQDVSLNINGWKFDSLPVKSTKNEDLKFSIKGLPLYDSAKLAERLKRLTPNEINEMQHLHDAVYLNTNLQNARKIRKMRWTKYWQYKAGLPIGLTDQQCGPALDKYFERAANHVEVVRSINTSLNKEEVKYMRKIPNANYKGRSNNTGVKPPYVNE</sequence>
<dbReference type="GO" id="GO:0016514">
    <property type="term" value="C:SWI/SNF complex"/>
    <property type="evidence" value="ECO:0007669"/>
    <property type="project" value="EnsemblFungi"/>
</dbReference>
<dbReference type="GO" id="GO:0006338">
    <property type="term" value="P:chromatin remodeling"/>
    <property type="evidence" value="ECO:0007669"/>
    <property type="project" value="EnsemblFungi"/>
</dbReference>
<dbReference type="RefSeq" id="XP_022631166.1">
    <property type="nucleotide sequence ID" value="XM_022771077.1"/>
</dbReference>
<dbReference type="Proteomes" id="UP000054304">
    <property type="component" value="Unassembled WGS sequence"/>
</dbReference>
<dbReference type="InterPro" id="IPR013933">
    <property type="entry name" value="CRC_Rsc7/Swp82"/>
</dbReference>
<name>A0A0C7N466_9SACH</name>
<gene>
    <name evidence="1" type="ORF">LALA0_S15e01464g</name>
</gene>
<dbReference type="STRING" id="1245769.A0A0C7N466"/>